<organism evidence="1 2">
    <name type="scientific">Kribbella speibonae</name>
    <dbReference type="NCBI Taxonomy" id="1572660"/>
    <lineage>
        <taxon>Bacteria</taxon>
        <taxon>Bacillati</taxon>
        <taxon>Actinomycetota</taxon>
        <taxon>Actinomycetes</taxon>
        <taxon>Propionibacteriales</taxon>
        <taxon>Kribbellaceae</taxon>
        <taxon>Kribbella</taxon>
    </lineage>
</organism>
<dbReference type="EMBL" id="SJKC01000003">
    <property type="protein sequence ID" value="TCC36330.1"/>
    <property type="molecule type" value="Genomic_DNA"/>
</dbReference>
<comment type="caution">
    <text evidence="1">The sequence shown here is derived from an EMBL/GenBank/DDBJ whole genome shotgun (WGS) entry which is preliminary data.</text>
</comment>
<name>A0A4R0IUA2_9ACTN</name>
<evidence type="ECO:0000313" key="1">
    <source>
        <dbReference type="EMBL" id="TCC36330.1"/>
    </source>
</evidence>
<sequence>MTIVGVSGHQRLPAIAVALAERELRLLFADLDGPLIGLSSLAIGADQLFAQLILDTGGELHAVIPAVGFEKTFDDNARSSYFALLSKATQVTTLDYPMPSEEAYDAAGRFVVDHCDLLFAVWDGKPARGPGGTADAVGYARELHRRVQVSWPPNAERD</sequence>
<reference evidence="1 2" key="1">
    <citation type="submission" date="2019-02" db="EMBL/GenBank/DDBJ databases">
        <title>Kribbella capetownensis sp. nov. and Kribbella speibonae sp. nov., isolated from soil.</title>
        <authorList>
            <person name="Curtis S.M."/>
            <person name="Norton I."/>
            <person name="Everest G.J."/>
            <person name="Meyers P.R."/>
        </authorList>
    </citation>
    <scope>NUCLEOTIDE SEQUENCE [LARGE SCALE GENOMIC DNA]</scope>
    <source>
        <strain evidence="1 2">YM55</strain>
    </source>
</reference>
<gene>
    <name evidence="1" type="ORF">E0H92_27145</name>
</gene>
<proteinExistence type="predicted"/>
<protein>
    <submittedName>
        <fullName evidence="1">Uncharacterized protein</fullName>
    </submittedName>
</protein>
<dbReference type="Gene3D" id="3.40.50.450">
    <property type="match status" value="1"/>
</dbReference>
<accession>A0A4R0IUA2</accession>
<evidence type="ECO:0000313" key="2">
    <source>
        <dbReference type="Proteomes" id="UP000294225"/>
    </source>
</evidence>
<dbReference type="Proteomes" id="UP000294225">
    <property type="component" value="Unassembled WGS sequence"/>
</dbReference>
<dbReference type="SUPFAM" id="SSF102405">
    <property type="entry name" value="MCP/YpsA-like"/>
    <property type="match status" value="1"/>
</dbReference>
<dbReference type="AlphaFoldDB" id="A0A4R0IUA2"/>
<dbReference type="RefSeq" id="WP_131498156.1">
    <property type="nucleotide sequence ID" value="NZ_SJKC01000003.1"/>
</dbReference>